<name>A0A1G6XB07_9ACTN</name>
<dbReference type="InterPro" id="IPR043733">
    <property type="entry name" value="DUF5677"/>
</dbReference>
<evidence type="ECO:0000313" key="1">
    <source>
        <dbReference type="EMBL" id="SDD75399.1"/>
    </source>
</evidence>
<dbReference type="STRING" id="1045774.SAMN05421872_110231"/>
<accession>A0A1G6XB07</accession>
<keyword evidence="2" id="KW-1185">Reference proteome</keyword>
<dbReference type="Proteomes" id="UP000199034">
    <property type="component" value="Unassembled WGS sequence"/>
</dbReference>
<protein>
    <submittedName>
        <fullName evidence="1">Uncharacterized protein</fullName>
    </submittedName>
</protein>
<proteinExistence type="predicted"/>
<reference evidence="2" key="1">
    <citation type="submission" date="2016-10" db="EMBL/GenBank/DDBJ databases">
        <authorList>
            <person name="Varghese N."/>
            <person name="Submissions S."/>
        </authorList>
    </citation>
    <scope>NUCLEOTIDE SEQUENCE [LARGE SCALE GENOMIC DNA]</scope>
    <source>
        <strain evidence="2">CGMCC 4.6858</strain>
    </source>
</reference>
<dbReference type="OrthoDB" id="5181220at2"/>
<dbReference type="AlphaFoldDB" id="A0A1G6XB07"/>
<gene>
    <name evidence="1" type="ORF">SAMN05421872_110231</name>
</gene>
<organism evidence="1 2">
    <name type="scientific">Nocardioides lianchengensis</name>
    <dbReference type="NCBI Taxonomy" id="1045774"/>
    <lineage>
        <taxon>Bacteria</taxon>
        <taxon>Bacillati</taxon>
        <taxon>Actinomycetota</taxon>
        <taxon>Actinomycetes</taxon>
        <taxon>Propionibacteriales</taxon>
        <taxon>Nocardioidaceae</taxon>
        <taxon>Nocardioides</taxon>
    </lineage>
</organism>
<sequence length="259" mass="29112">MVDGDLARESHVPVEAYRAALQKLLVGWRMQASKGVNVPAEKVRVALLICPWVAQVHRFGQAYLRLEKNDLGHEGIPLVRSALEHALLAHWVAVTGDPGVVSRYAEDGRLLNAMLNEAKGRPRDVTASTWNLALLEELIADRQVEVVDDQKVLQKLDQICERLGLRNTVYPAYRVLSWYAHPTTHSAELYVEEQEDGTFALRNQPSGPAPAMGLSMLTHCVYWARRVLDDLTVGHPYEKWLDSLADSVQVMRRLPDPQP</sequence>
<evidence type="ECO:0000313" key="2">
    <source>
        <dbReference type="Proteomes" id="UP000199034"/>
    </source>
</evidence>
<dbReference type="EMBL" id="FMZM01000010">
    <property type="protein sequence ID" value="SDD75399.1"/>
    <property type="molecule type" value="Genomic_DNA"/>
</dbReference>
<dbReference type="Pfam" id="PF18928">
    <property type="entry name" value="DUF5677"/>
    <property type="match status" value="1"/>
</dbReference>
<dbReference type="RefSeq" id="WP_090859581.1">
    <property type="nucleotide sequence ID" value="NZ_FMZM01000010.1"/>
</dbReference>